<evidence type="ECO:0000313" key="3">
    <source>
        <dbReference type="Proteomes" id="UP000186817"/>
    </source>
</evidence>
<keyword evidence="1" id="KW-1133">Transmembrane helix</keyword>
<proteinExistence type="predicted"/>
<keyword evidence="3" id="KW-1185">Reference proteome</keyword>
<keyword evidence="1" id="KW-0812">Transmembrane</keyword>
<accession>A0A1Q9CX69</accession>
<dbReference type="EMBL" id="LSRX01000856">
    <property type="protein sequence ID" value="OLP87524.1"/>
    <property type="molecule type" value="Genomic_DNA"/>
</dbReference>
<evidence type="ECO:0000313" key="2">
    <source>
        <dbReference type="EMBL" id="OLP87524.1"/>
    </source>
</evidence>
<evidence type="ECO:0000256" key="1">
    <source>
        <dbReference type="SAM" id="Phobius"/>
    </source>
</evidence>
<organism evidence="2 3">
    <name type="scientific">Symbiodinium microadriaticum</name>
    <name type="common">Dinoflagellate</name>
    <name type="synonym">Zooxanthella microadriatica</name>
    <dbReference type="NCBI Taxonomy" id="2951"/>
    <lineage>
        <taxon>Eukaryota</taxon>
        <taxon>Sar</taxon>
        <taxon>Alveolata</taxon>
        <taxon>Dinophyceae</taxon>
        <taxon>Suessiales</taxon>
        <taxon>Symbiodiniaceae</taxon>
        <taxon>Symbiodinium</taxon>
    </lineage>
</organism>
<sequence length="286" mass="31234">MHLRPKIAGHWVVVLVSRVSRQSLPGGLLGGLLVVLVLAVVVALVVVILVILVVVVLFLCLGTHFAPQPYAAASLVFGSVFSSGPRALGYLQQSYGPVLIVYVDDLAFLRPVEICRAFIETVQAKWRTSDPEWLGADPVNLLRSGANPARGGSGNPGNHRDVVVAFDKDTTVEVFNTTTVVECRTRLLAISMVALGHKVGPDAFTPLLLSEHQMTSSIVDRPVTQIRRFIAKEFCRQIRPFREKLAAQLDSQLKKAGRAKRLSIASPKKQKVWVFTGACLRVYSFG</sequence>
<reference evidence="2 3" key="1">
    <citation type="submission" date="2016-02" db="EMBL/GenBank/DDBJ databases">
        <title>Genome analysis of coral dinoflagellate symbionts highlights evolutionary adaptations to a symbiotic lifestyle.</title>
        <authorList>
            <person name="Aranda M."/>
            <person name="Li Y."/>
            <person name="Liew Y.J."/>
            <person name="Baumgarten S."/>
            <person name="Simakov O."/>
            <person name="Wilson M."/>
            <person name="Piel J."/>
            <person name="Ashoor H."/>
            <person name="Bougouffa S."/>
            <person name="Bajic V.B."/>
            <person name="Ryu T."/>
            <person name="Ravasi T."/>
            <person name="Bayer T."/>
            <person name="Micklem G."/>
            <person name="Kim H."/>
            <person name="Bhak J."/>
            <person name="Lajeunesse T.C."/>
            <person name="Voolstra C.R."/>
        </authorList>
    </citation>
    <scope>NUCLEOTIDE SEQUENCE [LARGE SCALE GENOMIC DNA]</scope>
    <source>
        <strain evidence="2 3">CCMP2467</strain>
    </source>
</reference>
<dbReference type="Proteomes" id="UP000186817">
    <property type="component" value="Unassembled WGS sequence"/>
</dbReference>
<feature type="transmembrane region" description="Helical" evidence="1">
    <location>
        <begin position="31"/>
        <end position="61"/>
    </location>
</feature>
<dbReference type="AlphaFoldDB" id="A0A1Q9CX69"/>
<keyword evidence="1" id="KW-0472">Membrane</keyword>
<dbReference type="OrthoDB" id="10622069at2759"/>
<comment type="caution">
    <text evidence="2">The sequence shown here is derived from an EMBL/GenBank/DDBJ whole genome shotgun (WGS) entry which is preliminary data.</text>
</comment>
<name>A0A1Q9CX69_SYMMI</name>
<gene>
    <name evidence="2" type="ORF">AK812_SmicGene31242</name>
</gene>
<protein>
    <submittedName>
        <fullName evidence="2">Uncharacterized protein</fullName>
    </submittedName>
</protein>